<proteinExistence type="predicted"/>
<gene>
    <name evidence="1" type="ORF">RJG54_11325</name>
</gene>
<protein>
    <submittedName>
        <fullName evidence="1">TolC family protein</fullName>
    </submittedName>
</protein>
<accession>A0AA96CVD7</accession>
<organism evidence="1">
    <name type="scientific">Arcobacter sp. AZ-2023</name>
    <dbReference type="NCBI Taxonomy" id="3074453"/>
    <lineage>
        <taxon>Bacteria</taxon>
        <taxon>Pseudomonadati</taxon>
        <taxon>Campylobacterota</taxon>
        <taxon>Epsilonproteobacteria</taxon>
        <taxon>Campylobacterales</taxon>
        <taxon>Arcobacteraceae</taxon>
        <taxon>Arcobacter</taxon>
    </lineage>
</organism>
<name>A0AA96CVD7_9BACT</name>
<dbReference type="EMBL" id="CP134846">
    <property type="protein sequence ID" value="WNL16775.1"/>
    <property type="molecule type" value="Genomic_DNA"/>
</dbReference>
<dbReference type="Gene3D" id="1.20.1600.10">
    <property type="entry name" value="Outer membrane efflux proteins (OEP)"/>
    <property type="match status" value="1"/>
</dbReference>
<evidence type="ECO:0000313" key="1">
    <source>
        <dbReference type="EMBL" id="WNL16775.1"/>
    </source>
</evidence>
<reference evidence="1" key="1">
    <citation type="submission" date="2023-09" db="EMBL/GenBank/DDBJ databases">
        <title>Arcobacter tbilisiensis sp. nov. isolated from chicken meat in Tbilisi, Georgia.</title>
        <authorList>
            <person name="Matthias R."/>
            <person name="Zautner A.E."/>
        </authorList>
    </citation>
    <scope>NUCLEOTIDE SEQUENCE</scope>
    <source>
        <strain evidence="1">LEO 107</strain>
    </source>
</reference>
<dbReference type="AlphaFoldDB" id="A0AA96CVD7"/>
<sequence length="118" mass="13590">MKKVVFTSLIFASYLFGTSIEDIVQKSLQNNFDIKSLENSIEIANFQIKQAKNWENPMISFKANDIMLNKNYLNNQKEYGIELSQAIPIGKKLELEESIAKKDKLHISEYLNSVSRIT</sequence>
<dbReference type="GO" id="GO:0015562">
    <property type="term" value="F:efflux transmembrane transporter activity"/>
    <property type="evidence" value="ECO:0007669"/>
    <property type="project" value="InterPro"/>
</dbReference>
<dbReference type="SUPFAM" id="SSF56954">
    <property type="entry name" value="Outer membrane efflux proteins (OEP)"/>
    <property type="match status" value="1"/>
</dbReference>